<dbReference type="AlphaFoldDB" id="A0A9Q0NGL1"/>
<keyword evidence="5" id="KW-1185">Reference proteome</keyword>
<comment type="caution">
    <text evidence="4">The sequence shown here is derived from an EMBL/GenBank/DDBJ whole genome shotgun (WGS) entry which is preliminary data.</text>
</comment>
<proteinExistence type="predicted"/>
<dbReference type="InterPro" id="IPR015311">
    <property type="entry name" value="DFF40_C"/>
</dbReference>
<dbReference type="InterPro" id="IPR003508">
    <property type="entry name" value="CIDE-N_dom"/>
</dbReference>
<dbReference type="GO" id="GO:0005634">
    <property type="term" value="C:nucleus"/>
    <property type="evidence" value="ECO:0007669"/>
    <property type="project" value="InterPro"/>
</dbReference>
<dbReference type="PROSITE" id="PS51135">
    <property type="entry name" value="CIDE_N"/>
    <property type="match status" value="1"/>
</dbReference>
<dbReference type="PANTHER" id="PTHR13067">
    <property type="entry name" value="CASPASE-ACTIVATED DNASE"/>
    <property type="match status" value="1"/>
</dbReference>
<dbReference type="Proteomes" id="UP001151699">
    <property type="component" value="Chromosome A"/>
</dbReference>
<feature type="domain" description="CIDE-N" evidence="3">
    <location>
        <begin position="2"/>
        <end position="77"/>
    </location>
</feature>
<protein>
    <submittedName>
        <fullName evidence="4">DNAation factor subunit beta</fullName>
    </submittedName>
</protein>
<dbReference type="SMART" id="SM00266">
    <property type="entry name" value="CAD"/>
    <property type="match status" value="1"/>
</dbReference>
<dbReference type="SUPFAM" id="SSF54060">
    <property type="entry name" value="His-Me finger endonucleases"/>
    <property type="match status" value="1"/>
</dbReference>
<name>A0A9Q0NGL1_9DIPT</name>
<sequence length="386" mass="44981">MQLSGYKITDVNRTKKYGVAANSLKMLKDKASVKLNITKPELYIAKDGTAVLDEDYFSTIAPQTLFIVATHKDKVQTDFELFYNAIRKNFSIIQTGNLIKNFVNENRDDVSKHLSECISKSENLKMKSARTDHIEWFEGQLVGLDTKEKVMCRRSQDRIRGYFYKAKDDLIRSEIYRTNKKARILIDNILDTFRKLLTGVDYFASYFDRSHQNRHDLVKKKDELDGEIPRKKLKQNIQNLLKKHEIFDQFCVSLCTEDGDFLCHGLWNTDKCQYDNHTINPYESRENAILFQIWNLDHRIEISRSILPSMLDTISDLVEGNLKCTQHKQNCVNISVLKYFLEIFTVHNLKFVHIVCHDKGVHELQSRGGGICPKCDEYKFIAKLCK</sequence>
<dbReference type="Pfam" id="PF09230">
    <property type="entry name" value="DFF40"/>
    <property type="match status" value="1"/>
</dbReference>
<dbReference type="GO" id="GO:0006309">
    <property type="term" value="P:apoptotic DNA fragmentation"/>
    <property type="evidence" value="ECO:0007669"/>
    <property type="project" value="InterPro"/>
</dbReference>
<evidence type="ECO:0000259" key="3">
    <source>
        <dbReference type="PROSITE" id="PS51135"/>
    </source>
</evidence>
<dbReference type="EMBL" id="WJQU01000001">
    <property type="protein sequence ID" value="KAJ6649738.1"/>
    <property type="molecule type" value="Genomic_DNA"/>
</dbReference>
<dbReference type="Pfam" id="PF02017">
    <property type="entry name" value="CIDE-N"/>
    <property type="match status" value="1"/>
</dbReference>
<gene>
    <name evidence="4" type="primary">DFFB</name>
    <name evidence="4" type="ORF">Bhyg_04977</name>
</gene>
<evidence type="ECO:0000313" key="5">
    <source>
        <dbReference type="Proteomes" id="UP001151699"/>
    </source>
</evidence>
<reference evidence="4" key="1">
    <citation type="submission" date="2022-07" db="EMBL/GenBank/DDBJ databases">
        <authorList>
            <person name="Trinca V."/>
            <person name="Uliana J.V.C."/>
            <person name="Torres T.T."/>
            <person name="Ward R.J."/>
            <person name="Monesi N."/>
        </authorList>
    </citation>
    <scope>NUCLEOTIDE SEQUENCE</scope>
    <source>
        <strain evidence="4">HSMRA1968</strain>
        <tissue evidence="4">Whole embryos</tissue>
    </source>
</reference>
<dbReference type="Gene3D" id="3.10.20.10">
    <property type="match status" value="1"/>
</dbReference>
<dbReference type="InterPro" id="IPR044925">
    <property type="entry name" value="His-Me_finger_sf"/>
</dbReference>
<organism evidence="4 5">
    <name type="scientific">Pseudolycoriella hygida</name>
    <dbReference type="NCBI Taxonomy" id="35572"/>
    <lineage>
        <taxon>Eukaryota</taxon>
        <taxon>Metazoa</taxon>
        <taxon>Ecdysozoa</taxon>
        <taxon>Arthropoda</taxon>
        <taxon>Hexapoda</taxon>
        <taxon>Insecta</taxon>
        <taxon>Pterygota</taxon>
        <taxon>Neoptera</taxon>
        <taxon>Endopterygota</taxon>
        <taxon>Diptera</taxon>
        <taxon>Nematocera</taxon>
        <taxon>Sciaroidea</taxon>
        <taxon>Sciaridae</taxon>
        <taxon>Pseudolycoriella</taxon>
    </lineage>
</organism>
<dbReference type="GO" id="GO:0016787">
    <property type="term" value="F:hydrolase activity"/>
    <property type="evidence" value="ECO:0007669"/>
    <property type="project" value="InterPro"/>
</dbReference>
<dbReference type="InterPro" id="IPR039729">
    <property type="entry name" value="DFF40"/>
</dbReference>
<dbReference type="OrthoDB" id="9943677at2759"/>
<keyword evidence="1 2" id="KW-0053">Apoptosis</keyword>
<dbReference type="SUPFAM" id="SSF54277">
    <property type="entry name" value="CAD &amp; PB1 domains"/>
    <property type="match status" value="1"/>
</dbReference>
<dbReference type="PANTHER" id="PTHR13067:SF2">
    <property type="entry name" value="CASPASE-ACTIVATED DNASE"/>
    <property type="match status" value="1"/>
</dbReference>
<accession>A0A9Q0NGL1</accession>
<dbReference type="GO" id="GO:0005737">
    <property type="term" value="C:cytoplasm"/>
    <property type="evidence" value="ECO:0007669"/>
    <property type="project" value="InterPro"/>
</dbReference>
<dbReference type="GO" id="GO:0004520">
    <property type="term" value="F:DNA endonuclease activity"/>
    <property type="evidence" value="ECO:0007669"/>
    <property type="project" value="InterPro"/>
</dbReference>
<evidence type="ECO:0000256" key="2">
    <source>
        <dbReference type="PROSITE-ProRule" id="PRU00447"/>
    </source>
</evidence>
<evidence type="ECO:0000256" key="1">
    <source>
        <dbReference type="ARBA" id="ARBA00022703"/>
    </source>
</evidence>
<evidence type="ECO:0000313" key="4">
    <source>
        <dbReference type="EMBL" id="KAJ6649738.1"/>
    </source>
</evidence>